<sequence>MRKAKAKEWVDKLFITPQSQPILSPHGQPISLSQPSRVAQCKDNNVGQEGDREENVVGDSGEGSYEDSDFDELGEDIDEEGDVISLIDSDKMSEQETDSNLDDLRHPGLENEIPKLIDTGELDDNGNPIENIWIKICLNVSNGSNRGVNCAYKWLLRELVENWTRYTFPLELKYLANTTNFVWTLSMEKLRSWDKSLRSPY</sequence>
<evidence type="ECO:0000313" key="3">
    <source>
        <dbReference type="Proteomes" id="UP001153076"/>
    </source>
</evidence>
<dbReference type="AlphaFoldDB" id="A0A9Q1JWY1"/>
<dbReference type="EMBL" id="JAKOGI010000607">
    <property type="protein sequence ID" value="KAJ8432423.1"/>
    <property type="molecule type" value="Genomic_DNA"/>
</dbReference>
<gene>
    <name evidence="2" type="ORF">Cgig2_016053</name>
</gene>
<accession>A0A9Q1JWY1</accession>
<evidence type="ECO:0000313" key="2">
    <source>
        <dbReference type="EMBL" id="KAJ8432423.1"/>
    </source>
</evidence>
<feature type="region of interest" description="Disordered" evidence="1">
    <location>
        <begin position="19"/>
        <end position="68"/>
    </location>
</feature>
<evidence type="ECO:0000256" key="1">
    <source>
        <dbReference type="SAM" id="MobiDB-lite"/>
    </source>
</evidence>
<protein>
    <submittedName>
        <fullName evidence="2">Uncharacterized protein</fullName>
    </submittedName>
</protein>
<reference evidence="2" key="1">
    <citation type="submission" date="2022-04" db="EMBL/GenBank/DDBJ databases">
        <title>Carnegiea gigantea Genome sequencing and assembly v2.</title>
        <authorList>
            <person name="Copetti D."/>
            <person name="Sanderson M.J."/>
            <person name="Burquez A."/>
            <person name="Wojciechowski M.F."/>
        </authorList>
    </citation>
    <scope>NUCLEOTIDE SEQUENCE</scope>
    <source>
        <strain evidence="2">SGP5-SGP5p</strain>
        <tissue evidence="2">Aerial part</tissue>
    </source>
</reference>
<keyword evidence="3" id="KW-1185">Reference proteome</keyword>
<dbReference type="Proteomes" id="UP001153076">
    <property type="component" value="Unassembled WGS sequence"/>
</dbReference>
<feature type="compositionally biased region" description="Polar residues" evidence="1">
    <location>
        <begin position="30"/>
        <end position="47"/>
    </location>
</feature>
<comment type="caution">
    <text evidence="2">The sequence shown here is derived from an EMBL/GenBank/DDBJ whole genome shotgun (WGS) entry which is preliminary data.</text>
</comment>
<name>A0A9Q1JWY1_9CARY</name>
<proteinExistence type="predicted"/>
<organism evidence="2 3">
    <name type="scientific">Carnegiea gigantea</name>
    <dbReference type="NCBI Taxonomy" id="171969"/>
    <lineage>
        <taxon>Eukaryota</taxon>
        <taxon>Viridiplantae</taxon>
        <taxon>Streptophyta</taxon>
        <taxon>Embryophyta</taxon>
        <taxon>Tracheophyta</taxon>
        <taxon>Spermatophyta</taxon>
        <taxon>Magnoliopsida</taxon>
        <taxon>eudicotyledons</taxon>
        <taxon>Gunneridae</taxon>
        <taxon>Pentapetalae</taxon>
        <taxon>Caryophyllales</taxon>
        <taxon>Cactineae</taxon>
        <taxon>Cactaceae</taxon>
        <taxon>Cactoideae</taxon>
        <taxon>Echinocereeae</taxon>
        <taxon>Carnegiea</taxon>
    </lineage>
</organism>